<dbReference type="InterPro" id="IPR027417">
    <property type="entry name" value="P-loop_NTPase"/>
</dbReference>
<evidence type="ECO:0000256" key="1">
    <source>
        <dbReference type="ARBA" id="ARBA00022448"/>
    </source>
</evidence>
<dbReference type="InterPro" id="IPR017871">
    <property type="entry name" value="ABC_transporter-like_CS"/>
</dbReference>
<sequence>MIVIENVTKHFGDFIAVNDVSFTVNNGEIVGFVGLNGAGKTTTIRMIAGVLIQDNGRIKVDDHDTISEKKEVSKNLGWVPELPIFEQDAKAWDYFVYLAGFYGISSNDAKRMARQLFDELGLAGFEKRKLATYSQGMKKRFSLAVSLISNPGNFIFDEVFNGLDPQGIQFFRDLASKFRNEGKAILLSSHILSELESIADKIVFIHKGRIIKQMSMDEVRRYVSPSLKIKVDRVSVELIDYLSKYGKVREEGGYIIIDNFNGNTADVSKEISALNLNLYEMSVSSSSLEEVFFKVIGDQK</sequence>
<keyword evidence="2" id="KW-0547">Nucleotide-binding</keyword>
<dbReference type="InterPro" id="IPR003439">
    <property type="entry name" value="ABC_transporter-like_ATP-bd"/>
</dbReference>
<dbReference type="AlphaFoldDB" id="A0A031LRV6"/>
<reference evidence="5 6" key="1">
    <citation type="submission" date="2014-03" db="EMBL/GenBank/DDBJ databases">
        <title>Draft genome sequence of the novel thermoacidophilic archaea Acidianus copahuensis ALE1 strain, isolated from Copahue volcanic area in Neuquen Argentina.</title>
        <authorList>
            <person name="Urbieta M.S."/>
            <person name="Rascovan N."/>
            <person name="Castro C."/>
            <person name="Revale S."/>
            <person name="Giaveno M.A."/>
            <person name="Vazquez M.P."/>
            <person name="Donati E.R."/>
        </authorList>
    </citation>
    <scope>NUCLEOTIDE SEQUENCE [LARGE SCALE GENOMIC DNA]</scope>
    <source>
        <strain evidence="5 6">ALE1</strain>
    </source>
</reference>
<feature type="domain" description="ABC transporter" evidence="4">
    <location>
        <begin position="2"/>
        <end position="232"/>
    </location>
</feature>
<proteinExistence type="predicted"/>
<dbReference type="GO" id="GO:0016887">
    <property type="term" value="F:ATP hydrolysis activity"/>
    <property type="evidence" value="ECO:0007669"/>
    <property type="project" value="InterPro"/>
</dbReference>
<keyword evidence="3 5" id="KW-0067">ATP-binding</keyword>
<gene>
    <name evidence="5" type="ORF">CM19_03695</name>
</gene>
<keyword evidence="1" id="KW-0813">Transport</keyword>
<dbReference type="STRING" id="1160895.CM19_03695"/>
<dbReference type="Pfam" id="PF00005">
    <property type="entry name" value="ABC_tran"/>
    <property type="match status" value="1"/>
</dbReference>
<dbReference type="Gene3D" id="3.40.50.300">
    <property type="entry name" value="P-loop containing nucleotide triphosphate hydrolases"/>
    <property type="match status" value="1"/>
</dbReference>
<dbReference type="RefSeq" id="WP_048099051.1">
    <property type="nucleotide sequence ID" value="NZ_JFZT01000021.1"/>
</dbReference>
<dbReference type="OrthoDB" id="87732at2157"/>
<dbReference type="PANTHER" id="PTHR42711">
    <property type="entry name" value="ABC TRANSPORTER ATP-BINDING PROTEIN"/>
    <property type="match status" value="1"/>
</dbReference>
<dbReference type="PANTHER" id="PTHR42711:SF18">
    <property type="entry name" value="ABC TRANSPORTER, ATP-BINDING PROTEIN"/>
    <property type="match status" value="1"/>
</dbReference>
<protein>
    <submittedName>
        <fullName evidence="5">ABC transporter ATP-binding protein</fullName>
    </submittedName>
</protein>
<evidence type="ECO:0000256" key="3">
    <source>
        <dbReference type="ARBA" id="ARBA00022840"/>
    </source>
</evidence>
<accession>A0A031LRV6</accession>
<dbReference type="PROSITE" id="PS00211">
    <property type="entry name" value="ABC_TRANSPORTER_1"/>
    <property type="match status" value="1"/>
</dbReference>
<dbReference type="GO" id="GO:0005524">
    <property type="term" value="F:ATP binding"/>
    <property type="evidence" value="ECO:0007669"/>
    <property type="project" value="UniProtKB-KW"/>
</dbReference>
<comment type="caution">
    <text evidence="5">The sequence shown here is derived from an EMBL/GenBank/DDBJ whole genome shotgun (WGS) entry which is preliminary data.</text>
</comment>
<dbReference type="InterPro" id="IPR050763">
    <property type="entry name" value="ABC_transporter_ATP-binding"/>
</dbReference>
<keyword evidence="6" id="KW-1185">Reference proteome</keyword>
<evidence type="ECO:0000256" key="2">
    <source>
        <dbReference type="ARBA" id="ARBA00022741"/>
    </source>
</evidence>
<dbReference type="SUPFAM" id="SSF52540">
    <property type="entry name" value="P-loop containing nucleoside triphosphate hydrolases"/>
    <property type="match status" value="1"/>
</dbReference>
<dbReference type="CDD" id="cd03230">
    <property type="entry name" value="ABC_DR_subfamily_A"/>
    <property type="match status" value="1"/>
</dbReference>
<dbReference type="EMBL" id="JFZT01000021">
    <property type="protein sequence ID" value="EZQ10551.1"/>
    <property type="molecule type" value="Genomic_DNA"/>
</dbReference>
<evidence type="ECO:0000313" key="5">
    <source>
        <dbReference type="EMBL" id="EZQ10551.1"/>
    </source>
</evidence>
<dbReference type="Proteomes" id="UP000024332">
    <property type="component" value="Unassembled WGS sequence"/>
</dbReference>
<evidence type="ECO:0000313" key="6">
    <source>
        <dbReference type="Proteomes" id="UP000024332"/>
    </source>
</evidence>
<name>A0A031LRV6_9CREN</name>
<organism evidence="5 6">
    <name type="scientific">Candidatus Acidianus copahuensis</name>
    <dbReference type="NCBI Taxonomy" id="1160895"/>
    <lineage>
        <taxon>Archaea</taxon>
        <taxon>Thermoproteota</taxon>
        <taxon>Thermoprotei</taxon>
        <taxon>Sulfolobales</taxon>
        <taxon>Sulfolobaceae</taxon>
        <taxon>Acidianus</taxon>
    </lineage>
</organism>
<dbReference type="SMART" id="SM00382">
    <property type="entry name" value="AAA"/>
    <property type="match status" value="1"/>
</dbReference>
<evidence type="ECO:0000259" key="4">
    <source>
        <dbReference type="PROSITE" id="PS50893"/>
    </source>
</evidence>
<dbReference type="InterPro" id="IPR003593">
    <property type="entry name" value="AAA+_ATPase"/>
</dbReference>
<dbReference type="PROSITE" id="PS50893">
    <property type="entry name" value="ABC_TRANSPORTER_2"/>
    <property type="match status" value="1"/>
</dbReference>